<evidence type="ECO:0000313" key="2">
    <source>
        <dbReference type="EMBL" id="NXS08868.1"/>
    </source>
</evidence>
<accession>A0A7L2RIV4</accession>
<dbReference type="Proteomes" id="UP000560066">
    <property type="component" value="Unassembled WGS sequence"/>
</dbReference>
<dbReference type="PANTHER" id="PTHR37476:SF1">
    <property type="entry name" value="COILED-COIL DOMAIN-CONTAINING PROTEIN 171"/>
    <property type="match status" value="1"/>
</dbReference>
<keyword evidence="1" id="KW-0175">Coiled coil</keyword>
<dbReference type="EMBL" id="VYZS01046354">
    <property type="protein sequence ID" value="NXS08868.1"/>
    <property type="molecule type" value="Genomic_DNA"/>
</dbReference>
<feature type="non-terminal residue" evidence="2">
    <location>
        <position position="83"/>
    </location>
</feature>
<comment type="caution">
    <text evidence="2">The sequence shown here is derived from an EMBL/GenBank/DDBJ whole genome shotgun (WGS) entry which is preliminary data.</text>
</comment>
<name>A0A7L2RIV4_9PASS</name>
<dbReference type="PANTHER" id="PTHR37476">
    <property type="entry name" value="COILED-COIL DOMAIN-CONTAINING PROTEIN 171"/>
    <property type="match status" value="1"/>
</dbReference>
<evidence type="ECO:0000256" key="1">
    <source>
        <dbReference type="SAM" id="Coils"/>
    </source>
</evidence>
<sequence length="83" mass="9912">SQSGMETVDDLRRKLQQVEKENVELTSQRNQERSHYEKEILKLQLELERGEATRQRLQQELSVARTETRLQIHNAEDELHQTK</sequence>
<dbReference type="AlphaFoldDB" id="A0A7L2RIV4"/>
<proteinExistence type="predicted"/>
<protein>
    <submittedName>
        <fullName evidence="2">CC171 protein</fullName>
    </submittedName>
</protein>
<feature type="coiled-coil region" evidence="1">
    <location>
        <begin position="1"/>
        <end position="67"/>
    </location>
</feature>
<feature type="non-terminal residue" evidence="2">
    <location>
        <position position="1"/>
    </location>
</feature>
<evidence type="ECO:0000313" key="3">
    <source>
        <dbReference type="Proteomes" id="UP000560066"/>
    </source>
</evidence>
<reference evidence="2 3" key="1">
    <citation type="submission" date="2019-09" db="EMBL/GenBank/DDBJ databases">
        <title>Bird 10,000 Genomes (B10K) Project - Family phase.</title>
        <authorList>
            <person name="Zhang G."/>
        </authorList>
    </citation>
    <scope>NUCLEOTIDE SEQUENCE [LARGE SCALE GENOMIC DNA]</scope>
    <source>
        <strain evidence="2">B10K-DU-002-79</strain>
    </source>
</reference>
<dbReference type="OrthoDB" id="287623at2759"/>
<keyword evidence="3" id="KW-1185">Reference proteome</keyword>
<gene>
    <name evidence="2" type="primary">Ccdc171_1</name>
    <name evidence="2" type="ORF">NEOCOR_R02153</name>
</gene>
<organism evidence="2 3">
    <name type="scientific">Neodrepanis coruscans</name>
    <name type="common">wattled asity</name>
    <dbReference type="NCBI Taxonomy" id="254563"/>
    <lineage>
        <taxon>Eukaryota</taxon>
        <taxon>Metazoa</taxon>
        <taxon>Chordata</taxon>
        <taxon>Craniata</taxon>
        <taxon>Vertebrata</taxon>
        <taxon>Euteleostomi</taxon>
        <taxon>Archelosauria</taxon>
        <taxon>Archosauria</taxon>
        <taxon>Dinosauria</taxon>
        <taxon>Saurischia</taxon>
        <taxon>Theropoda</taxon>
        <taxon>Coelurosauria</taxon>
        <taxon>Aves</taxon>
        <taxon>Neognathae</taxon>
        <taxon>Neoaves</taxon>
        <taxon>Telluraves</taxon>
        <taxon>Australaves</taxon>
        <taxon>Passeriformes</taxon>
        <taxon>Philepittidae</taxon>
        <taxon>Neodrepanis</taxon>
    </lineage>
</organism>